<accession>A0A366HSU2</accession>
<dbReference type="NCBIfam" id="NF047619">
    <property type="entry name" value="NADase_discoid"/>
    <property type="match status" value="1"/>
</dbReference>
<feature type="domain" description="NAD glycohydrolase translocation F5/8 type C" evidence="2">
    <location>
        <begin position="303"/>
        <end position="440"/>
    </location>
</feature>
<sequence length="455" mass="50382">MRVLPIALLVSLLTFAGSSPLFANGGGYTKGLASTGAFKPFGIEQVEMLSERLEIDLHIEYAEVRIEYVLHNPGPKVKAEAGFPSAVERKSGLMGLPERVDEKHRIEDLAMTVDGEPVSLRVEPDDLYLKSSKPLSFAAEIPAMTIKAWHVFAIDFGKGQTRKVTVRYRHPYADSLTYVSSNARSNGPSLAYIFSSAAAWQGPIRQGTVMVRAKSVDPERVQLSHPKRFQREGNTWTWLFTDFEPTLEDDMVISPRPGKYSPENVIHQLKDGEVNEERISYVQWYLGESEDRGWELHRSDYAATASSTLPPDGSRKYGVENVADWSKETAWVEGVPGQGIGESITLTLPTPAKVRRAGIVNGLADSGELYFANSRVAKLDVSVNGGKPVRVELPDEMLSSERFYFDLPDTKGEAVKSVKLTIAEVYPGTKFEDTCISDVVLVVPLSKKPKLHPIR</sequence>
<dbReference type="Pfam" id="PF25302">
    <property type="entry name" value="NADase_transloc"/>
    <property type="match status" value="1"/>
</dbReference>
<keyword evidence="4" id="KW-1185">Reference proteome</keyword>
<dbReference type="Gene3D" id="2.60.40.3680">
    <property type="match status" value="1"/>
</dbReference>
<keyword evidence="1" id="KW-0732">Signal</keyword>
<feature type="chain" id="PRO_5016662841" description="NAD glycohydrolase translocation F5/8 type C domain-containing protein" evidence="1">
    <location>
        <begin position="24"/>
        <end position="455"/>
    </location>
</feature>
<gene>
    <name evidence="3" type="ORF">DES53_101129</name>
</gene>
<evidence type="ECO:0000313" key="4">
    <source>
        <dbReference type="Proteomes" id="UP000253426"/>
    </source>
</evidence>
<dbReference type="EMBL" id="QNRR01000001">
    <property type="protein sequence ID" value="RBP47332.1"/>
    <property type="molecule type" value="Genomic_DNA"/>
</dbReference>
<protein>
    <recommendedName>
        <fullName evidence="2">NAD glycohydrolase translocation F5/8 type C domain-containing protein</fullName>
    </recommendedName>
</protein>
<evidence type="ECO:0000256" key="1">
    <source>
        <dbReference type="SAM" id="SignalP"/>
    </source>
</evidence>
<proteinExistence type="predicted"/>
<organism evidence="3 4">
    <name type="scientific">Roseimicrobium gellanilyticum</name>
    <dbReference type="NCBI Taxonomy" id="748857"/>
    <lineage>
        <taxon>Bacteria</taxon>
        <taxon>Pseudomonadati</taxon>
        <taxon>Verrucomicrobiota</taxon>
        <taxon>Verrucomicrobiia</taxon>
        <taxon>Verrucomicrobiales</taxon>
        <taxon>Verrucomicrobiaceae</taxon>
        <taxon>Roseimicrobium</taxon>
    </lineage>
</organism>
<dbReference type="InterPro" id="IPR057561">
    <property type="entry name" value="NADase_transloc"/>
</dbReference>
<dbReference type="Proteomes" id="UP000253426">
    <property type="component" value="Unassembled WGS sequence"/>
</dbReference>
<comment type="caution">
    <text evidence="3">The sequence shown here is derived from an EMBL/GenBank/DDBJ whole genome shotgun (WGS) entry which is preliminary data.</text>
</comment>
<dbReference type="AlphaFoldDB" id="A0A366HSU2"/>
<name>A0A366HSU2_9BACT</name>
<dbReference type="OrthoDB" id="185643at2"/>
<dbReference type="RefSeq" id="WP_113956272.1">
    <property type="nucleotide sequence ID" value="NZ_QNRR01000001.1"/>
</dbReference>
<feature type="signal peptide" evidence="1">
    <location>
        <begin position="1"/>
        <end position="23"/>
    </location>
</feature>
<evidence type="ECO:0000313" key="3">
    <source>
        <dbReference type="EMBL" id="RBP47332.1"/>
    </source>
</evidence>
<reference evidence="3 4" key="1">
    <citation type="submission" date="2018-06" db="EMBL/GenBank/DDBJ databases">
        <title>Genomic Encyclopedia of Type Strains, Phase IV (KMG-IV): sequencing the most valuable type-strain genomes for metagenomic binning, comparative biology and taxonomic classification.</title>
        <authorList>
            <person name="Goeker M."/>
        </authorList>
    </citation>
    <scope>NUCLEOTIDE SEQUENCE [LARGE SCALE GENOMIC DNA]</scope>
    <source>
        <strain evidence="3 4">DSM 25532</strain>
    </source>
</reference>
<evidence type="ECO:0000259" key="2">
    <source>
        <dbReference type="Pfam" id="PF25302"/>
    </source>
</evidence>